<feature type="compositionally biased region" description="Basic residues" evidence="10">
    <location>
        <begin position="198"/>
        <end position="215"/>
    </location>
</feature>
<feature type="domain" description="C2H2-type" evidence="11">
    <location>
        <begin position="669"/>
        <end position="696"/>
    </location>
</feature>
<dbReference type="GO" id="GO:0000981">
    <property type="term" value="F:DNA-binding transcription factor activity, RNA polymerase II-specific"/>
    <property type="evidence" value="ECO:0007669"/>
    <property type="project" value="TreeGrafter"/>
</dbReference>
<gene>
    <name evidence="12" type="ORF">PMACD_LOCUS7254</name>
</gene>
<dbReference type="GO" id="GO:0003677">
    <property type="term" value="F:DNA binding"/>
    <property type="evidence" value="ECO:0007669"/>
    <property type="project" value="UniProtKB-KW"/>
</dbReference>
<evidence type="ECO:0000256" key="9">
    <source>
        <dbReference type="PROSITE-ProRule" id="PRU00042"/>
    </source>
</evidence>
<dbReference type="OrthoDB" id="6077919at2759"/>
<dbReference type="Pfam" id="PF00096">
    <property type="entry name" value="zf-C2H2"/>
    <property type="match status" value="5"/>
</dbReference>
<keyword evidence="6" id="KW-0805">Transcription regulation</keyword>
<feature type="region of interest" description="Disordered" evidence="10">
    <location>
        <begin position="721"/>
        <end position="765"/>
    </location>
</feature>
<evidence type="ECO:0000256" key="10">
    <source>
        <dbReference type="SAM" id="MobiDB-lite"/>
    </source>
</evidence>
<keyword evidence="2" id="KW-0479">Metal-binding</keyword>
<dbReference type="SMART" id="SM00355">
    <property type="entry name" value="ZnF_C2H2"/>
    <property type="match status" value="8"/>
</dbReference>
<dbReference type="FunFam" id="3.30.160.60:FF:000624">
    <property type="entry name" value="zinc finger protein 697"/>
    <property type="match status" value="2"/>
</dbReference>
<evidence type="ECO:0000256" key="7">
    <source>
        <dbReference type="ARBA" id="ARBA00023163"/>
    </source>
</evidence>
<evidence type="ECO:0000256" key="8">
    <source>
        <dbReference type="ARBA" id="ARBA00023242"/>
    </source>
</evidence>
<dbReference type="GO" id="GO:0005634">
    <property type="term" value="C:nucleus"/>
    <property type="evidence" value="ECO:0007669"/>
    <property type="project" value="UniProtKB-SubCell"/>
</dbReference>
<keyword evidence="4 9" id="KW-0863">Zinc-finger</keyword>
<dbReference type="PANTHER" id="PTHR24394:SF48">
    <property type="entry name" value="ZINC FINGER PROTEIN 771"/>
    <property type="match status" value="1"/>
</dbReference>
<dbReference type="PANTHER" id="PTHR24394">
    <property type="entry name" value="ZINC FINGER PROTEIN"/>
    <property type="match status" value="1"/>
</dbReference>
<dbReference type="FunFam" id="3.30.160.60:FF:000446">
    <property type="entry name" value="Zinc finger protein"/>
    <property type="match status" value="2"/>
</dbReference>
<accession>A0A821S9W3</accession>
<feature type="compositionally biased region" description="Basic and acidic residues" evidence="10">
    <location>
        <begin position="721"/>
        <end position="744"/>
    </location>
</feature>
<evidence type="ECO:0000256" key="3">
    <source>
        <dbReference type="ARBA" id="ARBA00022737"/>
    </source>
</evidence>
<feature type="domain" description="C2H2-type" evidence="11">
    <location>
        <begin position="557"/>
        <end position="584"/>
    </location>
</feature>
<evidence type="ECO:0000259" key="11">
    <source>
        <dbReference type="PROSITE" id="PS50157"/>
    </source>
</evidence>
<feature type="compositionally biased region" description="Polar residues" evidence="10">
    <location>
        <begin position="756"/>
        <end position="765"/>
    </location>
</feature>
<dbReference type="PROSITE" id="PS00028">
    <property type="entry name" value="ZINC_FINGER_C2H2_1"/>
    <property type="match status" value="8"/>
</dbReference>
<evidence type="ECO:0000256" key="5">
    <source>
        <dbReference type="ARBA" id="ARBA00022833"/>
    </source>
</evidence>
<feature type="region of interest" description="Disordered" evidence="10">
    <location>
        <begin position="190"/>
        <end position="223"/>
    </location>
</feature>
<keyword evidence="3" id="KW-0677">Repeat</keyword>
<sequence>MRTVESHLLGDKIDEAVTHYINTHQSAETVHVDPNLSLNIQDDGGGRVVTVMHPQGYQQQVCRQISVGEQIGDGPWAEELWDGRLAALVAHLAQPSRTSLHQGQNPHHKPSTIVRSDMDTSVILDGSMRLFNGQSLEHHQEQLPVQVSDLPLPPLQDMKRCSDTGWFNKKDTVKGDSEILEDSRMLEMACGSPAQSKQNKKSLPHKKRISRKLKRNTGNTTPSQQDIVVMQCNEEVQPEQEEILPDSFVDSMPRHHDEDQLPVHTHVSQIRAMLVCQLCGQFFGEEQLKFYHHLRHHYEPPAALSIDNPVPDIAIDKITNTCIVDNGATLPDSIVELSLENTVPKTMYQPIDKHILYEKPLYKYPMVMEKSVEGELDDSLDKLEFYCCVKCNKSFRKQKQFEAHLREMHTLTKLEDMGEFSEPEDLMEGIHVAVDEDHEQEPEPANGQTPEQDAHDQYDTVLPHLTIDNGHVHQEHIRHWYSRSGGESPEVGSICACGGTGCCPTCAPPYTQQRHQIVTKELQNLLETNVPTNPAQENHKENEKSPKKAKKKSNRKFECVQCGRVFDHRNSMLYHLLMHQSKKHSCNVCGKRFFTTGSLKVHKRTHDGVRPWKCEECGQCFRRSGDLKYHKDSKHSNEKRFKCEFCVKEFSRRYSLSVHRSIHTGERNYPCDVCHKSFRAASYKQIHMRTHTGVKPYQCEQCKKCFSVPYDLRRHVRVVHDKIKKEDDPKKKDKNKKEEKPKTKESKKKTVKPPNVTIQKSAKPTELGSSQCKDFYYADQDIKREMKFRNEIGDEFRNNTDGKMPIFSNVEKSSVVLNDLRSLDTSRRDVSGDIEIFDKLALYNMPAV</sequence>
<protein>
    <recommendedName>
        <fullName evidence="11">C2H2-type domain-containing protein</fullName>
    </recommendedName>
</protein>
<dbReference type="InterPro" id="IPR013087">
    <property type="entry name" value="Znf_C2H2_type"/>
</dbReference>
<dbReference type="AlphaFoldDB" id="A0A821S9W3"/>
<comment type="caution">
    <text evidence="12">The sequence shown here is derived from an EMBL/GenBank/DDBJ whole genome shotgun (WGS) entry which is preliminary data.</text>
</comment>
<dbReference type="SUPFAM" id="SSF57667">
    <property type="entry name" value="beta-beta-alpha zinc fingers"/>
    <property type="match status" value="4"/>
</dbReference>
<feature type="domain" description="C2H2-type" evidence="11">
    <location>
        <begin position="584"/>
        <end position="611"/>
    </location>
</feature>
<evidence type="ECO:0000256" key="6">
    <source>
        <dbReference type="ARBA" id="ARBA00023015"/>
    </source>
</evidence>
<dbReference type="Proteomes" id="UP000663880">
    <property type="component" value="Unassembled WGS sequence"/>
</dbReference>
<feature type="region of interest" description="Disordered" evidence="10">
    <location>
        <begin position="530"/>
        <end position="552"/>
    </location>
</feature>
<dbReference type="PROSITE" id="PS50157">
    <property type="entry name" value="ZINC_FINGER_C2H2_2"/>
    <property type="match status" value="7"/>
</dbReference>
<feature type="domain" description="C2H2-type" evidence="11">
    <location>
        <begin position="641"/>
        <end position="668"/>
    </location>
</feature>
<evidence type="ECO:0000313" key="13">
    <source>
        <dbReference type="Proteomes" id="UP000663880"/>
    </source>
</evidence>
<comment type="subcellular location">
    <subcellularLocation>
        <location evidence="1">Nucleus</location>
    </subcellularLocation>
</comment>
<feature type="domain" description="C2H2-type" evidence="11">
    <location>
        <begin position="697"/>
        <end position="725"/>
    </location>
</feature>
<dbReference type="Gene3D" id="3.30.160.60">
    <property type="entry name" value="Classic Zinc Finger"/>
    <property type="match status" value="5"/>
</dbReference>
<name>A0A821S9W3_9NEOP</name>
<evidence type="ECO:0000313" key="12">
    <source>
        <dbReference type="EMBL" id="CAF4853313.1"/>
    </source>
</evidence>
<evidence type="ECO:0000256" key="1">
    <source>
        <dbReference type="ARBA" id="ARBA00004123"/>
    </source>
</evidence>
<proteinExistence type="predicted"/>
<keyword evidence="5" id="KW-0862">Zinc</keyword>
<evidence type="ECO:0000256" key="4">
    <source>
        <dbReference type="ARBA" id="ARBA00022771"/>
    </source>
</evidence>
<dbReference type="InterPro" id="IPR036236">
    <property type="entry name" value="Znf_C2H2_sf"/>
</dbReference>
<reference evidence="12" key="1">
    <citation type="submission" date="2021-02" db="EMBL/GenBank/DDBJ databases">
        <authorList>
            <person name="Steward A R."/>
        </authorList>
    </citation>
    <scope>NUCLEOTIDE SEQUENCE</scope>
</reference>
<dbReference type="EMBL" id="CAJOBZ010000017">
    <property type="protein sequence ID" value="CAF4853313.1"/>
    <property type="molecule type" value="Genomic_DNA"/>
</dbReference>
<dbReference type="GO" id="GO:0008270">
    <property type="term" value="F:zinc ion binding"/>
    <property type="evidence" value="ECO:0007669"/>
    <property type="project" value="UniProtKB-KW"/>
</dbReference>
<feature type="domain" description="C2H2-type" evidence="11">
    <location>
        <begin position="386"/>
        <end position="414"/>
    </location>
</feature>
<keyword evidence="13" id="KW-1185">Reference proteome</keyword>
<evidence type="ECO:0000256" key="2">
    <source>
        <dbReference type="ARBA" id="ARBA00022723"/>
    </source>
</evidence>
<keyword evidence="8" id="KW-0539">Nucleus</keyword>
<keyword evidence="7" id="KW-0804">Transcription</keyword>
<feature type="compositionally biased region" description="Basic and acidic residues" evidence="10">
    <location>
        <begin position="537"/>
        <end position="546"/>
    </location>
</feature>
<feature type="domain" description="C2H2-type" evidence="11">
    <location>
        <begin position="612"/>
        <end position="640"/>
    </location>
</feature>
<organism evidence="12 13">
    <name type="scientific">Pieris macdunnoughi</name>
    <dbReference type="NCBI Taxonomy" id="345717"/>
    <lineage>
        <taxon>Eukaryota</taxon>
        <taxon>Metazoa</taxon>
        <taxon>Ecdysozoa</taxon>
        <taxon>Arthropoda</taxon>
        <taxon>Hexapoda</taxon>
        <taxon>Insecta</taxon>
        <taxon>Pterygota</taxon>
        <taxon>Neoptera</taxon>
        <taxon>Endopterygota</taxon>
        <taxon>Lepidoptera</taxon>
        <taxon>Glossata</taxon>
        <taxon>Ditrysia</taxon>
        <taxon>Papilionoidea</taxon>
        <taxon>Pieridae</taxon>
        <taxon>Pierinae</taxon>
        <taxon>Pieris</taxon>
    </lineage>
</organism>